<dbReference type="AlphaFoldDB" id="A0AAD7DKU9"/>
<evidence type="ECO:0000256" key="1">
    <source>
        <dbReference type="SAM" id="MobiDB-lite"/>
    </source>
</evidence>
<dbReference type="EMBL" id="JARKIE010000043">
    <property type="protein sequence ID" value="KAJ7694094.1"/>
    <property type="molecule type" value="Genomic_DNA"/>
</dbReference>
<accession>A0AAD7DKU9</accession>
<dbReference type="Proteomes" id="UP001221757">
    <property type="component" value="Unassembled WGS sequence"/>
</dbReference>
<evidence type="ECO:0000313" key="3">
    <source>
        <dbReference type="Proteomes" id="UP001221757"/>
    </source>
</evidence>
<proteinExistence type="predicted"/>
<protein>
    <submittedName>
        <fullName evidence="2">Uncharacterized protein</fullName>
    </submittedName>
</protein>
<reference evidence="2" key="1">
    <citation type="submission" date="2023-03" db="EMBL/GenBank/DDBJ databases">
        <title>Massive genome expansion in bonnet fungi (Mycena s.s.) driven by repeated elements and novel gene families across ecological guilds.</title>
        <authorList>
            <consortium name="Lawrence Berkeley National Laboratory"/>
            <person name="Harder C.B."/>
            <person name="Miyauchi S."/>
            <person name="Viragh M."/>
            <person name="Kuo A."/>
            <person name="Thoen E."/>
            <person name="Andreopoulos B."/>
            <person name="Lu D."/>
            <person name="Skrede I."/>
            <person name="Drula E."/>
            <person name="Henrissat B."/>
            <person name="Morin E."/>
            <person name="Kohler A."/>
            <person name="Barry K."/>
            <person name="LaButti K."/>
            <person name="Morin E."/>
            <person name="Salamov A."/>
            <person name="Lipzen A."/>
            <person name="Mereny Z."/>
            <person name="Hegedus B."/>
            <person name="Baldrian P."/>
            <person name="Stursova M."/>
            <person name="Weitz H."/>
            <person name="Taylor A."/>
            <person name="Grigoriev I.V."/>
            <person name="Nagy L.G."/>
            <person name="Martin F."/>
            <person name="Kauserud H."/>
        </authorList>
    </citation>
    <scope>NUCLEOTIDE SEQUENCE</scope>
    <source>
        <strain evidence="2">CBHHK067</strain>
    </source>
</reference>
<name>A0AAD7DKU9_MYCRO</name>
<organism evidence="2 3">
    <name type="scientific">Mycena rosella</name>
    <name type="common">Pink bonnet</name>
    <name type="synonym">Agaricus rosellus</name>
    <dbReference type="NCBI Taxonomy" id="1033263"/>
    <lineage>
        <taxon>Eukaryota</taxon>
        <taxon>Fungi</taxon>
        <taxon>Dikarya</taxon>
        <taxon>Basidiomycota</taxon>
        <taxon>Agaricomycotina</taxon>
        <taxon>Agaricomycetes</taxon>
        <taxon>Agaricomycetidae</taxon>
        <taxon>Agaricales</taxon>
        <taxon>Marasmiineae</taxon>
        <taxon>Mycenaceae</taxon>
        <taxon>Mycena</taxon>
    </lineage>
</organism>
<sequence length="188" mass="20368">MCALRHGYLVARQTPPWPRQQYLVGISCRVVNGIEMGGDGGQRVPSKVPGRDDGGSRCREKREEERQRGMGGIGGETRWGIWVRTYDRGGRESITAGQWHGEREHEKGGRLQEGAGVYRGKRPVAAAYASSADLFLDLPSRDFLGAPQGVALLHEAAAHQQEVIDGLGLATGNSVGSLPAPPVSRNWD</sequence>
<keyword evidence="3" id="KW-1185">Reference proteome</keyword>
<comment type="caution">
    <text evidence="2">The sequence shown here is derived from an EMBL/GenBank/DDBJ whole genome shotgun (WGS) entry which is preliminary data.</text>
</comment>
<feature type="region of interest" description="Disordered" evidence="1">
    <location>
        <begin position="37"/>
        <end position="71"/>
    </location>
</feature>
<gene>
    <name evidence="2" type="ORF">B0H17DRAFT_1132096</name>
</gene>
<evidence type="ECO:0000313" key="2">
    <source>
        <dbReference type="EMBL" id="KAJ7694094.1"/>
    </source>
</evidence>
<feature type="compositionally biased region" description="Basic and acidic residues" evidence="1">
    <location>
        <begin position="49"/>
        <end position="68"/>
    </location>
</feature>